<dbReference type="PANTHER" id="PTHR22601">
    <property type="entry name" value="ISP4 LIKE PROTEIN"/>
    <property type="match status" value="1"/>
</dbReference>
<feature type="transmembrane region" description="Helical" evidence="8">
    <location>
        <begin position="463"/>
        <end position="483"/>
    </location>
</feature>
<dbReference type="OrthoDB" id="9986677at2759"/>
<accession>A0A815AH40</accession>
<keyword evidence="4" id="KW-0571">Peptide transport</keyword>
<feature type="transmembrane region" description="Helical" evidence="8">
    <location>
        <begin position="224"/>
        <end position="240"/>
    </location>
</feature>
<feature type="transmembrane region" description="Helical" evidence="8">
    <location>
        <begin position="381"/>
        <end position="404"/>
    </location>
</feature>
<gene>
    <name evidence="9" type="ORF">GPM918_LOCUS26395</name>
    <name evidence="10" type="ORF">SRO942_LOCUS26543</name>
</gene>
<feature type="non-terminal residue" evidence="9">
    <location>
        <position position="1"/>
    </location>
</feature>
<evidence type="ECO:0000313" key="10">
    <source>
        <dbReference type="EMBL" id="CAF4030336.1"/>
    </source>
</evidence>
<feature type="transmembrane region" description="Helical" evidence="8">
    <location>
        <begin position="549"/>
        <end position="570"/>
    </location>
</feature>
<dbReference type="AlphaFoldDB" id="A0A815AH40"/>
<sequence>LNLIDYLTTNNRCLVSSVTRIRRTSLVNNDFIDSEQSSYEEIAATIPNKDDPSMPCLTFKSCLLSFLFIVIMSMVHQIFWYYKVKFAIYPISVILLSYPLAKLLNVILPRKSIRIYHWNMSLNPTGHFTVKEHTIIAIAANVCWNYRNTYFYSNSELNYYLSNMKFEIGFFLNISIQLLGYGLAGLMRKFLVWPSGLIWPSTFPIIAALRTLHDAGRKRKQWKITYSTFFLIALVCQFIYCWFPHYIMIVLTAFSLICIIRPNNLLLAQITGDQGLGLGSFVFDWYSITQYLGSPVILPTWALWNILVGFIIVSWIMTPIIYYTNTWYSKAYPIAMFGVLIPDNKYKPYVSFNAEGVKTIVGLDSNNQTVYQVYQTGYMSAMSIVSSSATLACLTAVIVHTILYHSTDIREQFKTSVSSKGNDVHCKLMSKYPDIRGWWFLALFLMSLIVSLITVQFSSLMPWYDVLLAILVAFLFVLPFGILTSITGQIIQNQSVAIICMTIGSALLKRNSSLQTFKAFSYTTFCQTLYFVSNMKLGHYMKIKPRVMFFTQTATCLLCSIISYCTQYFIVHNIKGVCNGTYTGWSCQNSLSIFDNSPLANNGLYFKGMNYNIFLWSFLIGAILPLPFWLLRWKFPNSRWLKYVHIPLMLTLTSWMPNVSTSTFISWLTVGLLCNWLVGKLWWRRYVYLFSAAMDAGSNICLILIGAILTSQNVTFPEWWGTRAMCPLSNADSVGTIFSLNWMG</sequence>
<evidence type="ECO:0000256" key="1">
    <source>
        <dbReference type="ARBA" id="ARBA00004141"/>
    </source>
</evidence>
<protein>
    <recommendedName>
        <fullName evidence="12">OPT family small oligopeptide transporter</fullName>
    </recommendedName>
</protein>
<evidence type="ECO:0000256" key="7">
    <source>
        <dbReference type="ARBA" id="ARBA00023136"/>
    </source>
</evidence>
<dbReference type="GO" id="GO:0016020">
    <property type="term" value="C:membrane"/>
    <property type="evidence" value="ECO:0007669"/>
    <property type="project" value="UniProtKB-SubCell"/>
</dbReference>
<dbReference type="Proteomes" id="UP000663829">
    <property type="component" value="Unassembled WGS sequence"/>
</dbReference>
<dbReference type="EMBL" id="CAJOBC010016886">
    <property type="protein sequence ID" value="CAF4030336.1"/>
    <property type="molecule type" value="Genomic_DNA"/>
</dbReference>
<evidence type="ECO:0000256" key="3">
    <source>
        <dbReference type="ARBA" id="ARBA00022692"/>
    </source>
</evidence>
<feature type="transmembrane region" description="Helical" evidence="8">
    <location>
        <begin position="190"/>
        <end position="212"/>
    </location>
</feature>
<dbReference type="GO" id="GO:0015031">
    <property type="term" value="P:protein transport"/>
    <property type="evidence" value="ECO:0007669"/>
    <property type="project" value="UniProtKB-KW"/>
</dbReference>
<feature type="transmembrane region" description="Helical" evidence="8">
    <location>
        <begin position="88"/>
        <end position="108"/>
    </location>
</feature>
<organism evidence="9 11">
    <name type="scientific">Didymodactylos carnosus</name>
    <dbReference type="NCBI Taxonomy" id="1234261"/>
    <lineage>
        <taxon>Eukaryota</taxon>
        <taxon>Metazoa</taxon>
        <taxon>Spiralia</taxon>
        <taxon>Gnathifera</taxon>
        <taxon>Rotifera</taxon>
        <taxon>Eurotatoria</taxon>
        <taxon>Bdelloidea</taxon>
        <taxon>Philodinida</taxon>
        <taxon>Philodinidae</taxon>
        <taxon>Didymodactylos</taxon>
    </lineage>
</organism>
<keyword evidence="11" id="KW-1185">Reference proteome</keyword>
<dbReference type="EMBL" id="CAJNOQ010010619">
    <property type="protein sequence ID" value="CAF1256598.1"/>
    <property type="molecule type" value="Genomic_DNA"/>
</dbReference>
<evidence type="ECO:0000313" key="9">
    <source>
        <dbReference type="EMBL" id="CAF1256598.1"/>
    </source>
</evidence>
<evidence type="ECO:0000256" key="4">
    <source>
        <dbReference type="ARBA" id="ARBA00022856"/>
    </source>
</evidence>
<name>A0A815AH40_9BILA</name>
<evidence type="ECO:0000256" key="6">
    <source>
        <dbReference type="ARBA" id="ARBA00022989"/>
    </source>
</evidence>
<dbReference type="GO" id="GO:0035673">
    <property type="term" value="F:oligopeptide transmembrane transporter activity"/>
    <property type="evidence" value="ECO:0007669"/>
    <property type="project" value="InterPro"/>
</dbReference>
<feature type="transmembrane region" description="Helical" evidence="8">
    <location>
        <begin position="613"/>
        <end position="631"/>
    </location>
</feature>
<comment type="subcellular location">
    <subcellularLocation>
        <location evidence="1">Membrane</location>
        <topology evidence="1">Multi-pass membrane protein</topology>
    </subcellularLocation>
</comment>
<comment type="caution">
    <text evidence="9">The sequence shown here is derived from an EMBL/GenBank/DDBJ whole genome shotgun (WGS) entry which is preliminary data.</text>
</comment>
<proteinExistence type="predicted"/>
<reference evidence="9" key="1">
    <citation type="submission" date="2021-02" db="EMBL/GenBank/DDBJ databases">
        <authorList>
            <person name="Nowell W R."/>
        </authorList>
    </citation>
    <scope>NUCLEOTIDE SEQUENCE</scope>
</reference>
<keyword evidence="2" id="KW-0813">Transport</keyword>
<feature type="transmembrane region" description="Helical" evidence="8">
    <location>
        <begin position="301"/>
        <end position="323"/>
    </location>
</feature>
<feature type="transmembrane region" description="Helical" evidence="8">
    <location>
        <begin position="62"/>
        <end position="82"/>
    </location>
</feature>
<keyword evidence="6 8" id="KW-1133">Transmembrane helix</keyword>
<evidence type="ECO:0008006" key="12">
    <source>
        <dbReference type="Google" id="ProtNLM"/>
    </source>
</evidence>
<evidence type="ECO:0000256" key="2">
    <source>
        <dbReference type="ARBA" id="ARBA00022448"/>
    </source>
</evidence>
<evidence type="ECO:0000256" key="8">
    <source>
        <dbReference type="SAM" id="Phobius"/>
    </source>
</evidence>
<dbReference type="InterPro" id="IPR004813">
    <property type="entry name" value="OPT"/>
</dbReference>
<keyword evidence="3 8" id="KW-0812">Transmembrane</keyword>
<feature type="transmembrane region" description="Helical" evidence="8">
    <location>
        <begin position="437"/>
        <end position="457"/>
    </location>
</feature>
<keyword evidence="5" id="KW-0653">Protein transport</keyword>
<feature type="transmembrane region" description="Helical" evidence="8">
    <location>
        <begin position="166"/>
        <end position="184"/>
    </location>
</feature>
<keyword evidence="7 8" id="KW-0472">Membrane</keyword>
<dbReference type="NCBIfam" id="TIGR00728">
    <property type="entry name" value="OPT_sfam"/>
    <property type="match status" value="1"/>
</dbReference>
<feature type="transmembrane region" description="Helical" evidence="8">
    <location>
        <begin position="686"/>
        <end position="709"/>
    </location>
</feature>
<feature type="transmembrane region" description="Helical" evidence="8">
    <location>
        <begin position="662"/>
        <end position="679"/>
    </location>
</feature>
<dbReference type="InterPro" id="IPR004648">
    <property type="entry name" value="Oligpept_transpt"/>
</dbReference>
<dbReference type="Pfam" id="PF03169">
    <property type="entry name" value="OPT"/>
    <property type="match status" value="1"/>
</dbReference>
<evidence type="ECO:0000256" key="5">
    <source>
        <dbReference type="ARBA" id="ARBA00022927"/>
    </source>
</evidence>
<evidence type="ECO:0000313" key="11">
    <source>
        <dbReference type="Proteomes" id="UP000663829"/>
    </source>
</evidence>
<dbReference type="Proteomes" id="UP000681722">
    <property type="component" value="Unassembled WGS sequence"/>
</dbReference>